<reference evidence="1" key="1">
    <citation type="submission" date="2019-02" db="EMBL/GenBank/DDBJ databases">
        <authorList>
            <person name="Gruber-Vodicka R. H."/>
            <person name="Seah K. B. B."/>
        </authorList>
    </citation>
    <scope>NUCLEOTIDE SEQUENCE</scope>
    <source>
        <strain evidence="1">BECK_S127</strain>
    </source>
</reference>
<accession>A0A451BKA3</accession>
<evidence type="ECO:0000313" key="1">
    <source>
        <dbReference type="EMBL" id="VFK78703.1"/>
    </source>
</evidence>
<dbReference type="EMBL" id="CAADHB010000022">
    <property type="protein sequence ID" value="VFK78703.1"/>
    <property type="molecule type" value="Genomic_DNA"/>
</dbReference>
<organism evidence="1">
    <name type="scientific">Candidatus Kentrum sp. SD</name>
    <dbReference type="NCBI Taxonomy" id="2126332"/>
    <lineage>
        <taxon>Bacteria</taxon>
        <taxon>Pseudomonadati</taxon>
        <taxon>Pseudomonadota</taxon>
        <taxon>Gammaproteobacteria</taxon>
        <taxon>Candidatus Kentrum</taxon>
    </lineage>
</organism>
<dbReference type="InterPro" id="IPR015421">
    <property type="entry name" value="PyrdxlP-dep_Trfase_major"/>
</dbReference>
<name>A0A451BKA3_9GAMM</name>
<proteinExistence type="predicted"/>
<dbReference type="AlphaFoldDB" id="A0A451BKA3"/>
<sequence>MPRPAPLVKFGALPVDLNDANVGPAVGCADKYLNGGPSGGSYLIPDRIGLLKWPPRGYLK</sequence>
<protein>
    <submittedName>
        <fullName evidence="1">Uncharacterized protein</fullName>
    </submittedName>
</protein>
<dbReference type="Gene3D" id="3.40.640.10">
    <property type="entry name" value="Type I PLP-dependent aspartate aminotransferase-like (Major domain)"/>
    <property type="match status" value="1"/>
</dbReference>
<gene>
    <name evidence="1" type="ORF">BECKSD772D_GA0070982_102224</name>
</gene>